<dbReference type="EMBL" id="JBDZYD010000002">
    <property type="protein sequence ID" value="MEQ0558596.1"/>
    <property type="molecule type" value="Genomic_DNA"/>
</dbReference>
<evidence type="ECO:0000313" key="7">
    <source>
        <dbReference type="Proteomes" id="UP001440984"/>
    </source>
</evidence>
<comment type="caution">
    <text evidence="6">The sequence shown here is derived from an EMBL/GenBank/DDBJ whole genome shotgun (WGS) entry which is preliminary data.</text>
</comment>
<name>A0ABV0L8G9_9PSEU</name>
<dbReference type="InterPro" id="IPR006139">
    <property type="entry name" value="D-isomer_2_OHA_DH_cat_dom"/>
</dbReference>
<protein>
    <submittedName>
        <fullName evidence="6">NAD(P)-dependent oxidoreductase</fullName>
    </submittedName>
</protein>
<dbReference type="Pfam" id="PF00389">
    <property type="entry name" value="2-Hacid_dh"/>
    <property type="match status" value="1"/>
</dbReference>
<dbReference type="RefSeq" id="WP_348948059.1">
    <property type="nucleotide sequence ID" value="NZ_JBDZYD010000002.1"/>
</dbReference>
<keyword evidence="7" id="KW-1185">Reference proteome</keyword>
<evidence type="ECO:0000259" key="4">
    <source>
        <dbReference type="Pfam" id="PF00389"/>
    </source>
</evidence>
<evidence type="ECO:0000259" key="5">
    <source>
        <dbReference type="Pfam" id="PF02826"/>
    </source>
</evidence>
<feature type="domain" description="D-isomer specific 2-hydroxyacid dehydrogenase NAD-binding" evidence="5">
    <location>
        <begin position="107"/>
        <end position="256"/>
    </location>
</feature>
<feature type="domain" description="D-isomer specific 2-hydroxyacid dehydrogenase catalytic" evidence="4">
    <location>
        <begin position="42"/>
        <end position="299"/>
    </location>
</feature>
<dbReference type="Proteomes" id="UP001440984">
    <property type="component" value="Unassembled WGS sequence"/>
</dbReference>
<evidence type="ECO:0000256" key="3">
    <source>
        <dbReference type="RuleBase" id="RU003719"/>
    </source>
</evidence>
<dbReference type="InterPro" id="IPR036291">
    <property type="entry name" value="NAD(P)-bd_dom_sf"/>
</dbReference>
<dbReference type="SUPFAM" id="SSF51735">
    <property type="entry name" value="NAD(P)-binding Rossmann-fold domains"/>
    <property type="match status" value="1"/>
</dbReference>
<dbReference type="PANTHER" id="PTHR10996:SF283">
    <property type="entry name" value="GLYOXYLATE_HYDROXYPYRUVATE REDUCTASE B"/>
    <property type="match status" value="1"/>
</dbReference>
<reference evidence="6 7" key="1">
    <citation type="submission" date="2024-05" db="EMBL/GenBank/DDBJ databases">
        <authorList>
            <person name="Zhao H."/>
            <person name="Xu Y."/>
            <person name="Lin S."/>
            <person name="Spain J.C."/>
            <person name="Zhou N.-Y."/>
        </authorList>
    </citation>
    <scope>NUCLEOTIDE SEQUENCE [LARGE SCALE GENOMIC DNA]</scope>
    <source>
        <strain evidence="6 7">NEAU-NG30</strain>
    </source>
</reference>
<evidence type="ECO:0000256" key="1">
    <source>
        <dbReference type="ARBA" id="ARBA00005854"/>
    </source>
</evidence>
<accession>A0ABV0L8G9</accession>
<sequence>MKTVLLAMSRDELPEDLRARVERVTRPIWDPHWTGGPGPRPEVETLVTAHTDPDLTATQLGALPGLRDILTTSTAVDYIDRDYCVRHGVRLHNTPDYTGSSVAEHAVALMLGVVRHLPRLDAAARSGAATGGLVARELSGLVAGVVGAGGIGSRVAALAHGLGMRVLHVNRSRRDVPGSRQVELPELLATADVVFLTLPLAAGAGPVLGPAEFSLMKRDSVVVNISADGLIDFAALASALTTGRIAGAGLDVMGDPARYADLPNTVLTGMRGWYTREAVQRRSRTWVDTLCALAEGRVVHRVL</sequence>
<dbReference type="Gene3D" id="3.40.50.720">
    <property type="entry name" value="NAD(P)-binding Rossmann-like Domain"/>
    <property type="match status" value="2"/>
</dbReference>
<comment type="similarity">
    <text evidence="1 3">Belongs to the D-isomer specific 2-hydroxyacid dehydrogenase family.</text>
</comment>
<organism evidence="6 7">
    <name type="scientific">Amycolatopsis melonis</name>
    <dbReference type="NCBI Taxonomy" id="3156488"/>
    <lineage>
        <taxon>Bacteria</taxon>
        <taxon>Bacillati</taxon>
        <taxon>Actinomycetota</taxon>
        <taxon>Actinomycetes</taxon>
        <taxon>Pseudonocardiales</taxon>
        <taxon>Pseudonocardiaceae</taxon>
        <taxon>Amycolatopsis</taxon>
    </lineage>
</organism>
<dbReference type="SUPFAM" id="SSF52283">
    <property type="entry name" value="Formate/glycerate dehydrogenase catalytic domain-like"/>
    <property type="match status" value="1"/>
</dbReference>
<dbReference type="InterPro" id="IPR006140">
    <property type="entry name" value="D-isomer_DH_NAD-bd"/>
</dbReference>
<dbReference type="Pfam" id="PF02826">
    <property type="entry name" value="2-Hacid_dh_C"/>
    <property type="match status" value="1"/>
</dbReference>
<dbReference type="PANTHER" id="PTHR10996">
    <property type="entry name" value="2-HYDROXYACID DEHYDROGENASE-RELATED"/>
    <property type="match status" value="1"/>
</dbReference>
<keyword evidence="2 3" id="KW-0560">Oxidoreductase</keyword>
<dbReference type="InterPro" id="IPR050223">
    <property type="entry name" value="D-isomer_2-hydroxyacid_DH"/>
</dbReference>
<gene>
    <name evidence="6" type="ORF">ABJI51_05915</name>
</gene>
<evidence type="ECO:0000256" key="2">
    <source>
        <dbReference type="ARBA" id="ARBA00023002"/>
    </source>
</evidence>
<evidence type="ECO:0000313" key="6">
    <source>
        <dbReference type="EMBL" id="MEQ0558596.1"/>
    </source>
</evidence>
<proteinExistence type="inferred from homology"/>